<organism evidence="2 3">
    <name type="scientific">Psychrobacillus glaciei</name>
    <dbReference type="NCBI Taxonomy" id="2283160"/>
    <lineage>
        <taxon>Bacteria</taxon>
        <taxon>Bacillati</taxon>
        <taxon>Bacillota</taxon>
        <taxon>Bacilli</taxon>
        <taxon>Bacillales</taxon>
        <taxon>Bacillaceae</taxon>
        <taxon>Psychrobacillus</taxon>
    </lineage>
</organism>
<dbReference type="RefSeq" id="WP_151700972.1">
    <property type="nucleotide sequence ID" value="NZ_CP031223.1"/>
</dbReference>
<accession>A0A5J6SR02</accession>
<evidence type="ECO:0000313" key="2">
    <source>
        <dbReference type="EMBL" id="QFG00083.1"/>
    </source>
</evidence>
<reference evidence="2 3" key="1">
    <citation type="submission" date="2018-07" db="EMBL/GenBank/DDBJ databases">
        <title>Complete genome sequence of Psychrobacillus sp. PB01, isolated from iceberg, and comparative genome analysis of Psychrobacillus strains.</title>
        <authorList>
            <person name="Lee P.C."/>
        </authorList>
    </citation>
    <scope>NUCLEOTIDE SEQUENCE [LARGE SCALE GENOMIC DNA]</scope>
    <source>
        <strain evidence="2 3">PB01</strain>
    </source>
</reference>
<gene>
    <name evidence="2" type="ORF">PB01_15305</name>
</gene>
<keyword evidence="1" id="KW-0472">Membrane</keyword>
<name>A0A5J6SR02_9BACI</name>
<keyword evidence="3" id="KW-1185">Reference proteome</keyword>
<dbReference type="AlphaFoldDB" id="A0A5J6SR02"/>
<evidence type="ECO:0000256" key="1">
    <source>
        <dbReference type="SAM" id="Phobius"/>
    </source>
</evidence>
<dbReference type="Proteomes" id="UP000325517">
    <property type="component" value="Chromosome"/>
</dbReference>
<evidence type="ECO:0000313" key="3">
    <source>
        <dbReference type="Proteomes" id="UP000325517"/>
    </source>
</evidence>
<dbReference type="KEGG" id="psyo:PB01_15305"/>
<sequence length="78" mass="8522">MSKNAKLLYCILGSIVLALLNSPMLSYAKLGIFTGGYGGNIFGELLFLIANILSLIGFIFLILFSLILIINNINLKEK</sequence>
<keyword evidence="1" id="KW-0812">Transmembrane</keyword>
<proteinExistence type="predicted"/>
<dbReference type="EMBL" id="CP031223">
    <property type="protein sequence ID" value="QFG00083.1"/>
    <property type="molecule type" value="Genomic_DNA"/>
</dbReference>
<keyword evidence="1" id="KW-1133">Transmembrane helix</keyword>
<protein>
    <submittedName>
        <fullName evidence="2">Uncharacterized protein</fullName>
    </submittedName>
</protein>
<dbReference type="OrthoDB" id="1924711at2"/>
<feature type="transmembrane region" description="Helical" evidence="1">
    <location>
        <begin position="44"/>
        <end position="70"/>
    </location>
</feature>